<dbReference type="EMBL" id="AK440987">
    <property type="protein sequence ID" value="BAN64781.1"/>
    <property type="molecule type" value="mRNA"/>
</dbReference>
<evidence type="ECO:0000313" key="4">
    <source>
        <dbReference type="EMBL" id="EDO05495.1"/>
    </source>
</evidence>
<reference evidence="4 5" key="1">
    <citation type="journal article" date="2007" name="PLoS Pathog.">
        <title>Genome sequence of Babesia bovis and comparative analysis of apicomplexan hemoprotozoa.</title>
        <authorList>
            <person name="Brayton K.A."/>
            <person name="Lau A.O.T."/>
            <person name="Herndon D.R."/>
            <person name="Hannick L."/>
            <person name="Kappmeyer L.S."/>
            <person name="Berens S.J."/>
            <person name="Bidwell S.L."/>
            <person name="Brown W.C."/>
            <person name="Crabtree J."/>
            <person name="Fadrosh D."/>
            <person name="Feldblum T."/>
            <person name="Forberger H.A."/>
            <person name="Haas B.J."/>
            <person name="Howell J.M."/>
            <person name="Khouri H."/>
            <person name="Koo H."/>
            <person name="Mann D.J."/>
            <person name="Norimine J."/>
            <person name="Paulsen I.T."/>
            <person name="Radune D."/>
            <person name="Ren Q."/>
            <person name="Smith R.K. Jr."/>
            <person name="Suarez C.E."/>
            <person name="White O."/>
            <person name="Wortman J.R."/>
            <person name="Knowles D.P. Jr."/>
            <person name="McElwain T.F."/>
            <person name="Nene V.M."/>
        </authorList>
    </citation>
    <scope>NUCLEOTIDE SEQUENCE [LARGE SCALE GENOMIC DNA]</scope>
    <source>
        <strain evidence="4">T2Bo</strain>
    </source>
</reference>
<dbReference type="EMBL" id="AAXT01000005">
    <property type="protein sequence ID" value="EDO05495.1"/>
    <property type="molecule type" value="Genomic_DNA"/>
</dbReference>
<evidence type="ECO:0000256" key="1">
    <source>
        <dbReference type="SAM" id="MobiDB-lite"/>
    </source>
</evidence>
<proteinExistence type="evidence at transcript level"/>
<reference evidence="4" key="2">
    <citation type="submission" date="2007-08" db="EMBL/GenBank/DDBJ databases">
        <authorList>
            <person name="Nene V."/>
        </authorList>
    </citation>
    <scope>NUCLEOTIDE SEQUENCE</scope>
    <source>
        <strain evidence="4">T2Bo</strain>
    </source>
</reference>
<keyword evidence="2" id="KW-0732">Signal</keyword>
<feature type="compositionally biased region" description="Acidic residues" evidence="1">
    <location>
        <begin position="67"/>
        <end position="83"/>
    </location>
</feature>
<dbReference type="VEuPathDB" id="PiroplasmaDB:BBOV_I004140"/>
<feature type="compositionally biased region" description="Basic and acidic residues" evidence="1">
    <location>
        <begin position="84"/>
        <end position="104"/>
    </location>
</feature>
<keyword evidence="5" id="KW-1185">Reference proteome</keyword>
<dbReference type="KEGG" id="bbo:BBOV_I004140"/>
<accession>A7AWR7</accession>
<protein>
    <submittedName>
        <fullName evidence="4">Uncharacterized protein</fullName>
    </submittedName>
</protein>
<name>A7AWR7_BABBO</name>
<feature type="region of interest" description="Disordered" evidence="1">
    <location>
        <begin position="60"/>
        <end position="121"/>
    </location>
</feature>
<evidence type="ECO:0000256" key="2">
    <source>
        <dbReference type="SAM" id="SignalP"/>
    </source>
</evidence>
<dbReference type="OMA" id="NDYQVEH"/>
<evidence type="ECO:0000313" key="5">
    <source>
        <dbReference type="Proteomes" id="UP000002173"/>
    </source>
</evidence>
<evidence type="ECO:0000313" key="3">
    <source>
        <dbReference type="EMBL" id="BAN64781.1"/>
    </source>
</evidence>
<gene>
    <name evidence="3 4" type="ORF">BBOV_I004140</name>
</gene>
<feature type="signal peptide" evidence="2">
    <location>
        <begin position="1"/>
        <end position="21"/>
    </location>
</feature>
<reference evidence="5" key="5">
    <citation type="journal article" date="2021" name="Int. J. Parasitol.">
        <title>Comparative analysis of gene expression between Babesia bovis blood stages and kinetes allowed by improved genome annotation.</title>
        <authorList>
            <person name="Ueti M.W."/>
            <person name="Johnson W.C."/>
            <person name="Kappmeyer L.S."/>
            <person name="Herndon D.R."/>
            <person name="Mousel M.R."/>
            <person name="Reif K.E."/>
            <person name="Taus N.S."/>
            <person name="Ifeonu O.O."/>
            <person name="Silva J.C."/>
            <person name="Suarez C.E."/>
            <person name="Brayton K.A."/>
        </authorList>
    </citation>
    <scope>NUCLEOTIDE SEQUENCE [LARGE SCALE GENOMIC DNA]</scope>
</reference>
<dbReference type="AlphaFoldDB" id="A7AWR7"/>
<sequence>MKTSSCLLLCVITTLSFFCAAIELASDIDGVDVADSVNRHLSAASRRKFAHSNDVSLNVSAPSVTTMDDDDEDDEEDDDDNDYQVEHKSTAIKSENKPNLKAMDDSSDAIDGSKESSSNSQRLLMNSLPSHKDVALESPKSALDVIANFFREMTEIFHQRLNEFFDNIDKQIKANSALPLLEQGDTFF</sequence>
<reference evidence="3" key="3">
    <citation type="journal article" date="2014" name="BMC Genomics">
        <title>The Babesia bovis gene and promoter model: an update from full-length EST analysis.</title>
        <authorList>
            <person name="Yamagishi J."/>
            <person name="Wakaguri H."/>
            <person name="Yokoyama N."/>
            <person name="Yamashita R."/>
            <person name="Suzuki Y."/>
            <person name="Xuan X."/>
            <person name="Igarashi I."/>
        </authorList>
    </citation>
    <scope>NUCLEOTIDE SEQUENCE</scope>
    <source>
        <strain evidence="3">Texas</strain>
    </source>
</reference>
<feature type="chain" id="PRO_5010103448" evidence="2">
    <location>
        <begin position="22"/>
        <end position="188"/>
    </location>
</feature>
<dbReference type="GeneID" id="5477279"/>
<organism evidence="4 5">
    <name type="scientific">Babesia bovis</name>
    <dbReference type="NCBI Taxonomy" id="5865"/>
    <lineage>
        <taxon>Eukaryota</taxon>
        <taxon>Sar</taxon>
        <taxon>Alveolata</taxon>
        <taxon>Apicomplexa</taxon>
        <taxon>Aconoidasida</taxon>
        <taxon>Piroplasmida</taxon>
        <taxon>Babesiidae</taxon>
        <taxon>Babesia</taxon>
    </lineage>
</organism>
<dbReference type="Proteomes" id="UP000002173">
    <property type="component" value="Unassembled WGS sequence"/>
</dbReference>
<reference evidence="5" key="4">
    <citation type="journal article" date="2020" name="Data Brief">
        <title>Transcriptome dataset of Babesia bovis life stages within vertebrate and invertebrate hosts.</title>
        <authorList>
            <person name="Ueti M.W."/>
            <person name="Johnson W.C."/>
            <person name="Kappmeyer L.S."/>
            <person name="Herndon D.R."/>
            <person name="Mousel M.R."/>
            <person name="Reif K.E."/>
            <person name="Taus N.S."/>
            <person name="Ifeonu O.O."/>
            <person name="Silva J.C."/>
            <person name="Suarez C.E."/>
            <person name="Brayton K.A."/>
        </authorList>
    </citation>
    <scope>NUCLEOTIDE SEQUENCE [LARGE SCALE GENOMIC DNA]</scope>
</reference>
<dbReference type="RefSeq" id="XP_001609063.1">
    <property type="nucleotide sequence ID" value="XM_001609013.1"/>
</dbReference>